<feature type="transmembrane region" description="Helical" evidence="6">
    <location>
        <begin position="185"/>
        <end position="205"/>
    </location>
</feature>
<evidence type="ECO:0000259" key="7">
    <source>
        <dbReference type="PROSITE" id="PS50850"/>
    </source>
</evidence>
<protein>
    <submittedName>
        <fullName evidence="8">MFS family permease</fullName>
    </submittedName>
</protein>
<dbReference type="Pfam" id="PF07690">
    <property type="entry name" value="MFS_1"/>
    <property type="match status" value="1"/>
</dbReference>
<evidence type="ECO:0000256" key="3">
    <source>
        <dbReference type="ARBA" id="ARBA00022692"/>
    </source>
</evidence>
<feature type="transmembrane region" description="Helical" evidence="6">
    <location>
        <begin position="149"/>
        <end position="173"/>
    </location>
</feature>
<proteinExistence type="predicted"/>
<keyword evidence="9" id="KW-1185">Reference proteome</keyword>
<feature type="transmembrane region" description="Helical" evidence="6">
    <location>
        <begin position="321"/>
        <end position="339"/>
    </location>
</feature>
<gene>
    <name evidence="8" type="ORF">FB473_002080</name>
</gene>
<dbReference type="InterPro" id="IPR036259">
    <property type="entry name" value="MFS_trans_sf"/>
</dbReference>
<keyword evidence="2" id="KW-0813">Transport</keyword>
<feature type="transmembrane region" description="Helical" evidence="6">
    <location>
        <begin position="292"/>
        <end position="309"/>
    </location>
</feature>
<evidence type="ECO:0000313" key="8">
    <source>
        <dbReference type="EMBL" id="NIH57435.1"/>
    </source>
</evidence>
<dbReference type="EMBL" id="JAAMOZ010000001">
    <property type="protein sequence ID" value="NIH57435.1"/>
    <property type="molecule type" value="Genomic_DNA"/>
</dbReference>
<dbReference type="Proteomes" id="UP000749311">
    <property type="component" value="Unassembled WGS sequence"/>
</dbReference>
<name>A0ABX0SK57_9ACTN</name>
<keyword evidence="3 6" id="KW-0812">Transmembrane</keyword>
<keyword evidence="4 6" id="KW-1133">Transmembrane helix</keyword>
<evidence type="ECO:0000256" key="1">
    <source>
        <dbReference type="ARBA" id="ARBA00004651"/>
    </source>
</evidence>
<feature type="transmembrane region" description="Helical" evidence="6">
    <location>
        <begin position="91"/>
        <end position="110"/>
    </location>
</feature>
<dbReference type="SUPFAM" id="SSF103473">
    <property type="entry name" value="MFS general substrate transporter"/>
    <property type="match status" value="1"/>
</dbReference>
<evidence type="ECO:0000256" key="6">
    <source>
        <dbReference type="SAM" id="Phobius"/>
    </source>
</evidence>
<evidence type="ECO:0000256" key="4">
    <source>
        <dbReference type="ARBA" id="ARBA00022989"/>
    </source>
</evidence>
<feature type="transmembrane region" description="Helical" evidence="6">
    <location>
        <begin position="116"/>
        <end position="137"/>
    </location>
</feature>
<sequence>MDSGVKEPRSDVERSAIGKVSRRLVPFVALMFFINFLDRTAISFAAPHGLRDDLGLSAAQFGFASGVFFIGYIILEIPSNLALHKFGARKWLARIMVTWGIVAVLFTWVQSAVQLYWLRFLLGVMEAGFFPGAILFLSMWVPARHRAKILGLFYIAQPLTTAIGAPLAGLLIQLHGLFGLDGWRVMFLGVGLPAIVVGILALVILKDHPGEAHWLTSEEQGWLTSELAREAAQTEAVHKVGLAETFRNGRVWALSFVYFGFIYGLYALSFFLPTIVNGFREQLGDLSATQEGLITGAPYVVAAVVLYLWSRKVQKDGLKVWHIVLPAFVGAVSIPTALFVQGNPLVTMVFVALTACSIFAVLPNFWTLPTQFLTGAAAAAGTALINTVGNIAGFSAGYITGWLKDLTGGYIVPMFVVGGVMAISGLILVSLRGVDARRGGRKGTTTDSADEVAIA</sequence>
<feature type="transmembrane region" description="Helical" evidence="6">
    <location>
        <begin position="251"/>
        <end position="272"/>
    </location>
</feature>
<feature type="transmembrane region" description="Helical" evidence="6">
    <location>
        <begin position="58"/>
        <end position="79"/>
    </location>
</feature>
<organism evidence="8 9">
    <name type="scientific">Brooklawnia cerclae</name>
    <dbReference type="NCBI Taxonomy" id="349934"/>
    <lineage>
        <taxon>Bacteria</taxon>
        <taxon>Bacillati</taxon>
        <taxon>Actinomycetota</taxon>
        <taxon>Actinomycetes</taxon>
        <taxon>Propionibacteriales</taxon>
        <taxon>Propionibacteriaceae</taxon>
        <taxon>Brooklawnia</taxon>
    </lineage>
</organism>
<feature type="domain" description="Major facilitator superfamily (MFS) profile" evidence="7">
    <location>
        <begin position="24"/>
        <end position="437"/>
    </location>
</feature>
<feature type="transmembrane region" description="Helical" evidence="6">
    <location>
        <begin position="410"/>
        <end position="431"/>
    </location>
</feature>
<comment type="caution">
    <text evidence="8">The sequence shown here is derived from an EMBL/GenBank/DDBJ whole genome shotgun (WGS) entry which is preliminary data.</text>
</comment>
<dbReference type="PANTHER" id="PTHR43791:SF36">
    <property type="entry name" value="TRANSPORTER, PUTATIVE (AFU_ORTHOLOGUE AFUA_6G08340)-RELATED"/>
    <property type="match status" value="1"/>
</dbReference>
<dbReference type="Gene3D" id="1.20.1250.20">
    <property type="entry name" value="MFS general substrate transporter like domains"/>
    <property type="match status" value="2"/>
</dbReference>
<evidence type="ECO:0000256" key="5">
    <source>
        <dbReference type="ARBA" id="ARBA00023136"/>
    </source>
</evidence>
<dbReference type="CDD" id="cd17319">
    <property type="entry name" value="MFS_ExuT_GudP_like"/>
    <property type="match status" value="1"/>
</dbReference>
<feature type="transmembrane region" description="Helical" evidence="6">
    <location>
        <begin position="24"/>
        <end position="46"/>
    </location>
</feature>
<accession>A0ABX0SK57</accession>
<comment type="subcellular location">
    <subcellularLocation>
        <location evidence="1">Cell membrane</location>
        <topology evidence="1">Multi-pass membrane protein</topology>
    </subcellularLocation>
</comment>
<reference evidence="8 9" key="1">
    <citation type="submission" date="2020-02" db="EMBL/GenBank/DDBJ databases">
        <title>Sequencing the genomes of 1000 actinobacteria strains.</title>
        <authorList>
            <person name="Klenk H.-P."/>
        </authorList>
    </citation>
    <scope>NUCLEOTIDE SEQUENCE [LARGE SCALE GENOMIC DNA]</scope>
    <source>
        <strain evidence="8 9">DSM 19609</strain>
    </source>
</reference>
<dbReference type="PROSITE" id="PS50850">
    <property type="entry name" value="MFS"/>
    <property type="match status" value="1"/>
</dbReference>
<feature type="transmembrane region" description="Helical" evidence="6">
    <location>
        <begin position="372"/>
        <end position="398"/>
    </location>
</feature>
<dbReference type="InterPro" id="IPR011701">
    <property type="entry name" value="MFS"/>
</dbReference>
<evidence type="ECO:0000313" key="9">
    <source>
        <dbReference type="Proteomes" id="UP000749311"/>
    </source>
</evidence>
<dbReference type="InterPro" id="IPR020846">
    <property type="entry name" value="MFS_dom"/>
</dbReference>
<keyword evidence="5 6" id="KW-0472">Membrane</keyword>
<dbReference type="PANTHER" id="PTHR43791">
    <property type="entry name" value="PERMEASE-RELATED"/>
    <property type="match status" value="1"/>
</dbReference>
<feature type="transmembrane region" description="Helical" evidence="6">
    <location>
        <begin position="345"/>
        <end position="365"/>
    </location>
</feature>
<evidence type="ECO:0000256" key="2">
    <source>
        <dbReference type="ARBA" id="ARBA00022448"/>
    </source>
</evidence>